<evidence type="ECO:0000313" key="4">
    <source>
        <dbReference type="Proteomes" id="UP000605970"/>
    </source>
</evidence>
<dbReference type="AlphaFoldDB" id="A0A8S9ZGV5"/>
<evidence type="ECO:0000256" key="1">
    <source>
        <dbReference type="ARBA" id="ARBA00006803"/>
    </source>
</evidence>
<evidence type="ECO:0000256" key="2">
    <source>
        <dbReference type="SAM" id="Phobius"/>
    </source>
</evidence>
<comment type="caution">
    <text evidence="3">The sequence shown here is derived from an EMBL/GenBank/DDBJ whole genome shotgun (WGS) entry which is preliminary data.</text>
</comment>
<dbReference type="OrthoDB" id="5903032at2759"/>
<dbReference type="Proteomes" id="UP000605970">
    <property type="component" value="Unassembled WGS sequence"/>
</dbReference>
<dbReference type="EMBL" id="JABEBT010000102">
    <property type="protein sequence ID" value="KAF7632469.1"/>
    <property type="molecule type" value="Genomic_DNA"/>
</dbReference>
<gene>
    <name evidence="3" type="ORF">Mgra_00008165</name>
</gene>
<feature type="transmembrane region" description="Helical" evidence="2">
    <location>
        <begin position="6"/>
        <end position="27"/>
    </location>
</feature>
<dbReference type="GO" id="GO:0007606">
    <property type="term" value="P:sensory perception of chemical stimulus"/>
    <property type="evidence" value="ECO:0007669"/>
    <property type="project" value="InterPro"/>
</dbReference>
<keyword evidence="2" id="KW-0472">Membrane</keyword>
<accession>A0A8S9ZGV5</accession>
<dbReference type="Pfam" id="PF03125">
    <property type="entry name" value="Sre"/>
    <property type="match status" value="1"/>
</dbReference>
<dbReference type="InterPro" id="IPR004151">
    <property type="entry name" value="7TM_GPCR_serpentine_rcpt_Sre"/>
</dbReference>
<sequence>MSGYFVIFSITFFSIIFENLIGHVLIIERIFATIFIKNYENNLKWKFTFIWIFIVVIN</sequence>
<comment type="similarity">
    <text evidence="1">Belongs to the nematode receptor-like protein sre family.</text>
</comment>
<organism evidence="3 4">
    <name type="scientific">Meloidogyne graminicola</name>
    <dbReference type="NCBI Taxonomy" id="189291"/>
    <lineage>
        <taxon>Eukaryota</taxon>
        <taxon>Metazoa</taxon>
        <taxon>Ecdysozoa</taxon>
        <taxon>Nematoda</taxon>
        <taxon>Chromadorea</taxon>
        <taxon>Rhabditida</taxon>
        <taxon>Tylenchina</taxon>
        <taxon>Tylenchomorpha</taxon>
        <taxon>Tylenchoidea</taxon>
        <taxon>Meloidogynidae</taxon>
        <taxon>Meloidogyninae</taxon>
        <taxon>Meloidogyne</taxon>
    </lineage>
</organism>
<dbReference type="GO" id="GO:0016020">
    <property type="term" value="C:membrane"/>
    <property type="evidence" value="ECO:0007669"/>
    <property type="project" value="InterPro"/>
</dbReference>
<proteinExistence type="inferred from homology"/>
<keyword evidence="2" id="KW-0812">Transmembrane</keyword>
<evidence type="ECO:0000313" key="3">
    <source>
        <dbReference type="EMBL" id="KAF7632469.1"/>
    </source>
</evidence>
<protein>
    <submittedName>
        <fullName evidence="3">Uncharacterized protein</fullName>
    </submittedName>
</protein>
<keyword evidence="2" id="KW-1133">Transmembrane helix</keyword>
<reference evidence="3" key="1">
    <citation type="journal article" date="2020" name="Ecol. Evol.">
        <title>Genome structure and content of the rice root-knot nematode (Meloidogyne graminicola).</title>
        <authorList>
            <person name="Phan N.T."/>
            <person name="Danchin E.G.J."/>
            <person name="Klopp C."/>
            <person name="Perfus-Barbeoch L."/>
            <person name="Kozlowski D.K."/>
            <person name="Koutsovoulos G.D."/>
            <person name="Lopez-Roques C."/>
            <person name="Bouchez O."/>
            <person name="Zahm M."/>
            <person name="Besnard G."/>
            <person name="Bellafiore S."/>
        </authorList>
    </citation>
    <scope>NUCLEOTIDE SEQUENCE</scope>
    <source>
        <strain evidence="3">VN-18</strain>
    </source>
</reference>
<keyword evidence="4" id="KW-1185">Reference proteome</keyword>
<name>A0A8S9ZGV5_9BILA</name>